<protein>
    <recommendedName>
        <fullName evidence="6">Copper resistance protein D</fullName>
    </recommendedName>
</protein>
<feature type="transmembrane region" description="Helical" evidence="6">
    <location>
        <begin position="154"/>
        <end position="173"/>
    </location>
</feature>
<dbReference type="eggNOG" id="COG1276">
    <property type="taxonomic scope" value="Bacteria"/>
</dbReference>
<dbReference type="HOGENOM" id="CLU_075540_1_0_6"/>
<dbReference type="Proteomes" id="UP000029986">
    <property type="component" value="Chromosome"/>
</dbReference>
<dbReference type="PANTHER" id="PTHR34820:SF4">
    <property type="entry name" value="INNER MEMBRANE PROTEIN YEBZ"/>
    <property type="match status" value="1"/>
</dbReference>
<proteinExistence type="inferred from homology"/>
<comment type="function">
    <text evidence="6">Involved in copper resistance.</text>
</comment>
<name>A0A097R2P9_HAFAL</name>
<dbReference type="PANTHER" id="PTHR34820">
    <property type="entry name" value="INNER MEMBRANE PROTEIN YEBZ"/>
    <property type="match status" value="1"/>
</dbReference>
<feature type="transmembrane region" description="Helical" evidence="6">
    <location>
        <begin position="118"/>
        <end position="134"/>
    </location>
</feature>
<keyword evidence="6" id="KW-0997">Cell inner membrane</keyword>
<sequence length="292" mass="32690">MSITALYVLCRWVHFASALQIFGLALFVGWIAPPMLRRSLETQTRMLLSVSLALCAFSSWLMVALQAGQMGDGWQDFFSPEIWLAVMQTTFGEAWRLQLIFSSLLLITPLFAPNIRRFLFIFISALLLITLAHTGHASAEQGISGIAHRVNNGIHLLSGGFWFGGLLPFWLCVRQLSSTDKAFAMQAVIRYSRWGHLAVALVIVTGIGNAAWILDRWPLAFDSIYQRGLWLKILLVATMIAIALYNRYYVVRSMGQNRQRALTLLAGNAIVEWILALMVLLAVSFFATQPPI</sequence>
<feature type="transmembrane region" description="Helical" evidence="6">
    <location>
        <begin position="12"/>
        <end position="32"/>
    </location>
</feature>
<feature type="transmembrane region" description="Helical" evidence="6">
    <location>
        <begin position="229"/>
        <end position="250"/>
    </location>
</feature>
<dbReference type="InterPro" id="IPR032694">
    <property type="entry name" value="CopC/D"/>
</dbReference>
<gene>
    <name evidence="8" type="ORF">AT03_11805</name>
</gene>
<evidence type="ECO:0000256" key="3">
    <source>
        <dbReference type="ARBA" id="ARBA00022692"/>
    </source>
</evidence>
<keyword evidence="4 6" id="KW-1133">Transmembrane helix</keyword>
<evidence type="ECO:0000256" key="1">
    <source>
        <dbReference type="ARBA" id="ARBA00004651"/>
    </source>
</evidence>
<evidence type="ECO:0000256" key="4">
    <source>
        <dbReference type="ARBA" id="ARBA00022989"/>
    </source>
</evidence>
<dbReference type="RefSeq" id="WP_025796771.1">
    <property type="nucleotide sequence ID" value="NZ_CP009706.1"/>
</dbReference>
<dbReference type="AlphaFoldDB" id="A0A097R2P9"/>
<evidence type="ECO:0000256" key="6">
    <source>
        <dbReference type="RuleBase" id="RU369037"/>
    </source>
</evidence>
<dbReference type="GO" id="GO:0006825">
    <property type="term" value="P:copper ion transport"/>
    <property type="evidence" value="ECO:0007669"/>
    <property type="project" value="InterPro"/>
</dbReference>
<feature type="transmembrane region" description="Helical" evidence="6">
    <location>
        <begin position="44"/>
        <end position="65"/>
    </location>
</feature>
<keyword evidence="9" id="KW-1185">Reference proteome</keyword>
<dbReference type="NCBIfam" id="NF033808">
    <property type="entry name" value="copper_CopD"/>
    <property type="match status" value="1"/>
</dbReference>
<comment type="subcellular location">
    <subcellularLocation>
        <location evidence="6">Cell inner membrane</location>
        <topology evidence="6">Multi-pass membrane protein</topology>
    </subcellularLocation>
    <subcellularLocation>
        <location evidence="1">Cell membrane</location>
        <topology evidence="1">Multi-pass membrane protein</topology>
    </subcellularLocation>
</comment>
<keyword evidence="3 6" id="KW-0812">Transmembrane</keyword>
<accession>A0A097R2P9</accession>
<dbReference type="GO" id="GO:0005886">
    <property type="term" value="C:plasma membrane"/>
    <property type="evidence" value="ECO:0007669"/>
    <property type="project" value="UniProtKB-SubCell"/>
</dbReference>
<comment type="similarity">
    <text evidence="6">Belongs to the CopD family.</text>
</comment>
<dbReference type="PATRIC" id="fig|1453496.5.peg.2388"/>
<dbReference type="GO" id="GO:0046688">
    <property type="term" value="P:response to copper ion"/>
    <property type="evidence" value="ECO:0007669"/>
    <property type="project" value="UniProtKB-UniRule"/>
</dbReference>
<keyword evidence="5 6" id="KW-0472">Membrane</keyword>
<reference evidence="8 9" key="1">
    <citation type="journal article" date="2014" name="Gut Pathog.">
        <title>Gene clusters of Hafnia alvei strain FB1 important in survival and pathogenesis: a draft genome perspective.</title>
        <authorList>
            <person name="Tan J.Y."/>
            <person name="Yin W.F."/>
            <person name="Chan K.G."/>
        </authorList>
    </citation>
    <scope>NUCLEOTIDE SEQUENCE [LARGE SCALE GENOMIC DNA]</scope>
    <source>
        <strain evidence="8 9">FB1</strain>
    </source>
</reference>
<organism evidence="8 9">
    <name type="scientific">Hafnia alvei FB1</name>
    <dbReference type="NCBI Taxonomy" id="1453496"/>
    <lineage>
        <taxon>Bacteria</taxon>
        <taxon>Pseudomonadati</taxon>
        <taxon>Pseudomonadota</taxon>
        <taxon>Gammaproteobacteria</taxon>
        <taxon>Enterobacterales</taxon>
        <taxon>Hafniaceae</taxon>
        <taxon>Hafnia</taxon>
    </lineage>
</organism>
<evidence type="ECO:0000313" key="8">
    <source>
        <dbReference type="EMBL" id="AIU73000.1"/>
    </source>
</evidence>
<keyword evidence="2 6" id="KW-1003">Cell membrane</keyword>
<feature type="transmembrane region" description="Helical" evidence="6">
    <location>
        <begin position="194"/>
        <end position="214"/>
    </location>
</feature>
<evidence type="ECO:0000256" key="2">
    <source>
        <dbReference type="ARBA" id="ARBA00022475"/>
    </source>
</evidence>
<dbReference type="InterPro" id="IPR047689">
    <property type="entry name" value="CopD"/>
</dbReference>
<dbReference type="InterPro" id="IPR008457">
    <property type="entry name" value="Cu-R_CopD_dom"/>
</dbReference>
<feature type="transmembrane region" description="Helical" evidence="6">
    <location>
        <begin position="94"/>
        <end position="111"/>
    </location>
</feature>
<dbReference type="OrthoDB" id="7032707at2"/>
<feature type="domain" description="Copper resistance protein D" evidence="7">
    <location>
        <begin position="186"/>
        <end position="285"/>
    </location>
</feature>
<evidence type="ECO:0000259" key="7">
    <source>
        <dbReference type="Pfam" id="PF05425"/>
    </source>
</evidence>
<dbReference type="Pfam" id="PF05425">
    <property type="entry name" value="CopD"/>
    <property type="match status" value="1"/>
</dbReference>
<feature type="transmembrane region" description="Helical" evidence="6">
    <location>
        <begin position="262"/>
        <end position="287"/>
    </location>
</feature>
<evidence type="ECO:0000313" key="9">
    <source>
        <dbReference type="Proteomes" id="UP000029986"/>
    </source>
</evidence>
<keyword evidence="6" id="KW-0186">Copper</keyword>
<evidence type="ECO:0000256" key="5">
    <source>
        <dbReference type="ARBA" id="ARBA00023136"/>
    </source>
</evidence>
<dbReference type="KEGG" id="hav:AT03_11805"/>
<dbReference type="EMBL" id="CP009706">
    <property type="protein sequence ID" value="AIU73000.1"/>
    <property type="molecule type" value="Genomic_DNA"/>
</dbReference>